<dbReference type="STRING" id="349095.SAMN05660299_01257"/>
<keyword evidence="3" id="KW-1185">Reference proteome</keyword>
<proteinExistence type="predicted"/>
<gene>
    <name evidence="2" type="ORF">SAMN05660299_01257</name>
</gene>
<dbReference type="AlphaFoldDB" id="A0A1G9UU21"/>
<dbReference type="RefSeq" id="WP_091649468.1">
    <property type="nucleotide sequence ID" value="NZ_FNHQ01000010.1"/>
</dbReference>
<dbReference type="OrthoDB" id="9788398at2"/>
<sequence>MQLFENLLNDVPIPKFVKVNYQIIQNHIKNPADELCQAIQKRNILQKIKEGDSVCIACGSREIAHLSDIVRALVQEIKKYGGHPFIIPAMGSHGGSSAEGQREILLNFGLSEENVGAPIKATMETIYVGKSASGLEVRLDKYASEADWIIPVGRIKPHTAFHGIIESGIQKMITIGMGKQHGANICHSRGFGQMSKNIHEFAHTTLEHYPNINAIGIIENAYHETYKIIAFPHDTIEAEEPGYLEEARALMPKIPFKKVDAIFVDELGKNISGTGADPNIIGRSPVMGQWEPNADSIVMFDLTDESHGNVTGIGNADVTTMRVYKKFNMEATYPNNITSLVPKAAKIPPVMPNDKLAMKFGLKICFNADPKYGPKVVWLHNTLMMKRFWVSEGLIPEVELIHNLKIISEPQKITFNNDDNVVNWNWD</sequence>
<accession>A0A1G9UU21</accession>
<dbReference type="Pfam" id="PF09861">
    <property type="entry name" value="Lar_N"/>
    <property type="match status" value="1"/>
</dbReference>
<organism evidence="2 3">
    <name type="scientific">Megasphaera paucivorans</name>
    <dbReference type="NCBI Taxonomy" id="349095"/>
    <lineage>
        <taxon>Bacteria</taxon>
        <taxon>Bacillati</taxon>
        <taxon>Bacillota</taxon>
        <taxon>Negativicutes</taxon>
        <taxon>Veillonellales</taxon>
        <taxon>Veillonellaceae</taxon>
        <taxon>Megasphaera</taxon>
    </lineage>
</organism>
<evidence type="ECO:0000313" key="3">
    <source>
        <dbReference type="Proteomes" id="UP000199309"/>
    </source>
</evidence>
<evidence type="ECO:0000259" key="1">
    <source>
        <dbReference type="Pfam" id="PF09861"/>
    </source>
</evidence>
<dbReference type="InterPro" id="IPR018657">
    <property type="entry name" value="LarA-like_N"/>
</dbReference>
<dbReference type="GO" id="GO:0050043">
    <property type="term" value="F:lactate racemase activity"/>
    <property type="evidence" value="ECO:0007669"/>
    <property type="project" value="InterPro"/>
</dbReference>
<evidence type="ECO:0000313" key="2">
    <source>
        <dbReference type="EMBL" id="SDM63376.1"/>
    </source>
</evidence>
<name>A0A1G9UU21_9FIRM</name>
<protein>
    <recommendedName>
        <fullName evidence="1">LarA-like N-terminal domain-containing protein</fullName>
    </recommendedName>
</protein>
<reference evidence="2 3" key="1">
    <citation type="submission" date="2016-10" db="EMBL/GenBank/DDBJ databases">
        <authorList>
            <person name="de Groot N.N."/>
        </authorList>
    </citation>
    <scope>NUCLEOTIDE SEQUENCE [LARGE SCALE GENOMIC DNA]</scope>
    <source>
        <strain evidence="2 3">DSM 16981</strain>
    </source>
</reference>
<feature type="domain" description="LarA-like N-terminal" evidence="1">
    <location>
        <begin position="35"/>
        <end position="189"/>
    </location>
</feature>
<dbReference type="Proteomes" id="UP000199309">
    <property type="component" value="Unassembled WGS sequence"/>
</dbReference>
<dbReference type="EMBL" id="FNHQ01000010">
    <property type="protein sequence ID" value="SDM63376.1"/>
    <property type="molecule type" value="Genomic_DNA"/>
</dbReference>
<dbReference type="Gene3D" id="3.40.50.11440">
    <property type="match status" value="1"/>
</dbReference>